<organism evidence="11 12">
    <name type="scientific">Gloeothece citriformis (strain PCC 7424)</name>
    <name type="common">Cyanothece sp. (strain PCC 7424)</name>
    <dbReference type="NCBI Taxonomy" id="65393"/>
    <lineage>
        <taxon>Bacteria</taxon>
        <taxon>Bacillati</taxon>
        <taxon>Cyanobacteriota</taxon>
        <taxon>Cyanophyceae</taxon>
        <taxon>Oscillatoriophycideae</taxon>
        <taxon>Chroococcales</taxon>
        <taxon>Aphanothecaceae</taxon>
        <taxon>Gloeothece</taxon>
        <taxon>Gloeothece citriformis</taxon>
    </lineage>
</organism>
<dbReference type="SUPFAM" id="SSF52540">
    <property type="entry name" value="P-loop containing nucleoside triphosphate hydrolases"/>
    <property type="match status" value="1"/>
</dbReference>
<geneLocation type="plasmid" evidence="11 12">
    <name>pP742402</name>
</geneLocation>
<dbReference type="AlphaFoldDB" id="B7KMQ8"/>
<evidence type="ECO:0000259" key="9">
    <source>
        <dbReference type="Pfam" id="PF06144"/>
    </source>
</evidence>
<dbReference type="SUPFAM" id="SSF48019">
    <property type="entry name" value="post-AAA+ oligomerization domain-like"/>
    <property type="match status" value="1"/>
</dbReference>
<dbReference type="KEGG" id="cyc:PCC7424_5512"/>
<dbReference type="GO" id="GO:0009360">
    <property type="term" value="C:DNA polymerase III complex"/>
    <property type="evidence" value="ECO:0007669"/>
    <property type="project" value="InterPro"/>
</dbReference>
<dbReference type="GO" id="GO:0003887">
    <property type="term" value="F:DNA-directed DNA polymerase activity"/>
    <property type="evidence" value="ECO:0007669"/>
    <property type="project" value="UniProtKB-KW"/>
</dbReference>
<keyword evidence="11" id="KW-0614">Plasmid</keyword>
<dbReference type="GO" id="GO:0006261">
    <property type="term" value="P:DNA-templated DNA replication"/>
    <property type="evidence" value="ECO:0007669"/>
    <property type="project" value="TreeGrafter"/>
</dbReference>
<dbReference type="InterPro" id="IPR027417">
    <property type="entry name" value="P-loop_NTPase"/>
</dbReference>
<keyword evidence="12" id="KW-1185">Reference proteome</keyword>
<dbReference type="GO" id="GO:0003677">
    <property type="term" value="F:DNA binding"/>
    <property type="evidence" value="ECO:0007669"/>
    <property type="project" value="InterPro"/>
</dbReference>
<evidence type="ECO:0000256" key="5">
    <source>
        <dbReference type="ARBA" id="ARBA00022705"/>
    </source>
</evidence>
<dbReference type="PANTHER" id="PTHR34388">
    <property type="entry name" value="DNA POLYMERASE III SUBUNIT DELTA"/>
    <property type="match status" value="1"/>
</dbReference>
<dbReference type="InterPro" id="IPR008921">
    <property type="entry name" value="DNA_pol3_clamp-load_cplx_C"/>
</dbReference>
<dbReference type="Gene3D" id="3.40.50.300">
    <property type="entry name" value="P-loop containing nucleotide triphosphate hydrolases"/>
    <property type="match status" value="1"/>
</dbReference>
<feature type="domain" description="DNA polymerase III delta N-terminal" evidence="9">
    <location>
        <begin position="4"/>
        <end position="122"/>
    </location>
</feature>
<dbReference type="Gene3D" id="1.10.8.60">
    <property type="match status" value="1"/>
</dbReference>
<evidence type="ECO:0000313" key="12">
    <source>
        <dbReference type="Proteomes" id="UP000002384"/>
    </source>
</evidence>
<evidence type="ECO:0000259" key="10">
    <source>
        <dbReference type="Pfam" id="PF21694"/>
    </source>
</evidence>
<evidence type="ECO:0000256" key="2">
    <source>
        <dbReference type="ARBA" id="ARBA00017703"/>
    </source>
</evidence>
<keyword evidence="5" id="KW-0235">DNA replication</keyword>
<evidence type="ECO:0000256" key="4">
    <source>
        <dbReference type="ARBA" id="ARBA00022695"/>
    </source>
</evidence>
<keyword evidence="3" id="KW-0808">Transferase</keyword>
<evidence type="ECO:0000256" key="7">
    <source>
        <dbReference type="ARBA" id="ARBA00034754"/>
    </source>
</evidence>
<dbReference type="NCBIfam" id="TIGR01128">
    <property type="entry name" value="holA"/>
    <property type="match status" value="1"/>
</dbReference>
<evidence type="ECO:0000313" key="11">
    <source>
        <dbReference type="EMBL" id="ACK74080.1"/>
    </source>
</evidence>
<dbReference type="EMBL" id="CP001293">
    <property type="protein sequence ID" value="ACK74080.1"/>
    <property type="molecule type" value="Genomic_DNA"/>
</dbReference>
<keyword evidence="6" id="KW-0239">DNA-directed DNA polymerase</keyword>
<keyword evidence="4" id="KW-0548">Nucleotidyltransferase</keyword>
<feature type="domain" description="DNA polymerase III delta subunit-like C-terminal" evidence="10">
    <location>
        <begin position="199"/>
        <end position="306"/>
    </location>
</feature>
<evidence type="ECO:0000256" key="8">
    <source>
        <dbReference type="ARBA" id="ARBA00049244"/>
    </source>
</evidence>
<proteinExistence type="inferred from homology"/>
<comment type="similarity">
    <text evidence="7">Belongs to the DNA polymerase HolA subunit family.</text>
</comment>
<reference evidence="12" key="1">
    <citation type="journal article" date="2011" name="MBio">
        <title>Novel metabolic attributes of the genus Cyanothece, comprising a group of unicellular nitrogen-fixing Cyanobacteria.</title>
        <authorList>
            <person name="Bandyopadhyay A."/>
            <person name="Elvitigala T."/>
            <person name="Welsh E."/>
            <person name="Stockel J."/>
            <person name="Liberton M."/>
            <person name="Min H."/>
            <person name="Sherman L.A."/>
            <person name="Pakrasi H.B."/>
        </authorList>
    </citation>
    <scope>NUCLEOTIDE SEQUENCE [LARGE SCALE GENOMIC DNA]</scope>
    <source>
        <strain evidence="12">PCC 7424</strain>
        <plasmid evidence="12">pP742402</plasmid>
    </source>
</reference>
<dbReference type="Pfam" id="PF21694">
    <property type="entry name" value="DNA_pol3_delta_C"/>
    <property type="match status" value="1"/>
</dbReference>
<protein>
    <recommendedName>
        <fullName evidence="2">DNA polymerase III subunit delta</fullName>
        <ecNumber evidence="1">2.7.7.7</ecNumber>
    </recommendedName>
</protein>
<gene>
    <name evidence="11" type="ordered locus">PCC7424_5512</name>
</gene>
<dbReference type="HOGENOM" id="CLU_044694_2_1_3"/>
<dbReference type="Proteomes" id="UP000002384">
    <property type="component" value="Plasmid pP742402"/>
</dbReference>
<evidence type="ECO:0000256" key="3">
    <source>
        <dbReference type="ARBA" id="ARBA00022679"/>
    </source>
</evidence>
<dbReference type="PANTHER" id="PTHR34388:SF1">
    <property type="entry name" value="DNA POLYMERASE III SUBUNIT DELTA"/>
    <property type="match status" value="1"/>
</dbReference>
<evidence type="ECO:0000256" key="1">
    <source>
        <dbReference type="ARBA" id="ARBA00012417"/>
    </source>
</evidence>
<accession>B7KMQ8</accession>
<dbReference type="InterPro" id="IPR005790">
    <property type="entry name" value="DNA_polIII_delta"/>
</dbReference>
<dbReference type="RefSeq" id="WP_012599587.1">
    <property type="nucleotide sequence ID" value="NC_011737.1"/>
</dbReference>
<dbReference type="OrthoDB" id="425129at2"/>
<dbReference type="EC" id="2.7.7.7" evidence="1"/>
<sequence length="318" mass="35548">MKIYIFHGNDDYLISLQIEEIKSKVLSPAWVNFNFTTYPPGVNSIEQGCNDLTTQPWGEGDRLILLKDSSWLGAMDNALLNTIKSAISTAPFSSHLILTTPKLDKRLKSVKYLISIATVIKEFALMMPWDDKGIANQIRQAAASLDITLTPTALNTLAESIGNNTRLLYQELEKLKIYCPVSPIQATDIKNLVEYSTSNSLSLAKFLLQKDIVNVHQTLNELIHSGENYLKILSTLTTCFRQWLTVKALIDEGVNDNQLIASAANIGNPARIYYLRKEVANISLPKFIEIMGILLETEIHLKQSNTSAFTPQMLKICS</sequence>
<dbReference type="Pfam" id="PF06144">
    <property type="entry name" value="DNA_pol3_delta"/>
    <property type="match status" value="1"/>
</dbReference>
<dbReference type="InterPro" id="IPR010372">
    <property type="entry name" value="DNA_pol3_delta_N"/>
</dbReference>
<name>B7KMQ8_GLOC7</name>
<comment type="catalytic activity">
    <reaction evidence="8">
        <text>DNA(n) + a 2'-deoxyribonucleoside 5'-triphosphate = DNA(n+1) + diphosphate</text>
        <dbReference type="Rhea" id="RHEA:22508"/>
        <dbReference type="Rhea" id="RHEA-COMP:17339"/>
        <dbReference type="Rhea" id="RHEA-COMP:17340"/>
        <dbReference type="ChEBI" id="CHEBI:33019"/>
        <dbReference type="ChEBI" id="CHEBI:61560"/>
        <dbReference type="ChEBI" id="CHEBI:173112"/>
        <dbReference type="EC" id="2.7.7.7"/>
    </reaction>
</comment>
<dbReference type="InterPro" id="IPR048466">
    <property type="entry name" value="DNA_pol3_delta-like_C"/>
</dbReference>
<dbReference type="Gene3D" id="1.20.272.10">
    <property type="match status" value="1"/>
</dbReference>
<evidence type="ECO:0000256" key="6">
    <source>
        <dbReference type="ARBA" id="ARBA00022932"/>
    </source>
</evidence>